<evidence type="ECO:0000256" key="4">
    <source>
        <dbReference type="ARBA" id="ARBA00023004"/>
    </source>
</evidence>
<evidence type="ECO:0000256" key="6">
    <source>
        <dbReference type="SAM" id="Phobius"/>
    </source>
</evidence>
<keyword evidence="8" id="KW-1185">Reference proteome</keyword>
<dbReference type="InterPro" id="IPR036396">
    <property type="entry name" value="Cyt_P450_sf"/>
</dbReference>
<organism evidence="7 8">
    <name type="scientific">Venustampulla echinocandica</name>
    <dbReference type="NCBI Taxonomy" id="2656787"/>
    <lineage>
        <taxon>Eukaryota</taxon>
        <taxon>Fungi</taxon>
        <taxon>Dikarya</taxon>
        <taxon>Ascomycota</taxon>
        <taxon>Pezizomycotina</taxon>
        <taxon>Leotiomycetes</taxon>
        <taxon>Helotiales</taxon>
        <taxon>Pleuroascaceae</taxon>
        <taxon>Venustampulla</taxon>
    </lineage>
</organism>
<evidence type="ECO:0000256" key="5">
    <source>
        <dbReference type="PIRSR" id="PIRSR602403-1"/>
    </source>
</evidence>
<feature type="transmembrane region" description="Helical" evidence="6">
    <location>
        <begin position="7"/>
        <end position="26"/>
    </location>
</feature>
<dbReference type="GO" id="GO:0016705">
    <property type="term" value="F:oxidoreductase activity, acting on paired donors, with incorporation or reduction of molecular oxygen"/>
    <property type="evidence" value="ECO:0007669"/>
    <property type="project" value="InterPro"/>
</dbReference>
<dbReference type="InterPro" id="IPR001128">
    <property type="entry name" value="Cyt_P450"/>
</dbReference>
<dbReference type="Gene3D" id="1.10.630.10">
    <property type="entry name" value="Cytochrome P450"/>
    <property type="match status" value="1"/>
</dbReference>
<dbReference type="Proteomes" id="UP000254866">
    <property type="component" value="Unassembled WGS sequence"/>
</dbReference>
<dbReference type="PRINTS" id="PR00465">
    <property type="entry name" value="EP450IV"/>
</dbReference>
<dbReference type="PANTHER" id="PTHR47582">
    <property type="entry name" value="P450, PUTATIVE (EUROFUNG)-RELATED"/>
    <property type="match status" value="1"/>
</dbReference>
<feature type="binding site" description="axial binding residue" evidence="5">
    <location>
        <position position="419"/>
    </location>
    <ligand>
        <name>heme</name>
        <dbReference type="ChEBI" id="CHEBI:30413"/>
    </ligand>
    <ligandPart>
        <name>Fe</name>
        <dbReference type="ChEBI" id="CHEBI:18248"/>
    </ligandPart>
</feature>
<evidence type="ECO:0000256" key="2">
    <source>
        <dbReference type="ARBA" id="ARBA00010617"/>
    </source>
</evidence>
<keyword evidence="6" id="KW-1133">Transmembrane helix</keyword>
<evidence type="ECO:0008006" key="9">
    <source>
        <dbReference type="Google" id="ProtNLM"/>
    </source>
</evidence>
<dbReference type="Pfam" id="PF00067">
    <property type="entry name" value="p450"/>
    <property type="match status" value="1"/>
</dbReference>
<dbReference type="GO" id="GO:0020037">
    <property type="term" value="F:heme binding"/>
    <property type="evidence" value="ECO:0007669"/>
    <property type="project" value="InterPro"/>
</dbReference>
<dbReference type="AlphaFoldDB" id="A0A370TLE4"/>
<name>A0A370TLE4_9HELO</name>
<protein>
    <recommendedName>
        <fullName evidence="9">Cytochrome P450</fullName>
    </recommendedName>
</protein>
<gene>
    <name evidence="7" type="ORF">BP5553_05687</name>
</gene>
<dbReference type="CDD" id="cd11040">
    <property type="entry name" value="CYP7_CYP8-like"/>
    <property type="match status" value="1"/>
</dbReference>
<dbReference type="InterPro" id="IPR053007">
    <property type="entry name" value="CYP450_monoxygenase_sec-met"/>
</dbReference>
<keyword evidence="6" id="KW-0472">Membrane</keyword>
<dbReference type="OrthoDB" id="1470350at2759"/>
<comment type="caution">
    <text evidence="7">The sequence shown here is derived from an EMBL/GenBank/DDBJ whole genome shotgun (WGS) entry which is preliminary data.</text>
</comment>
<reference evidence="7 8" key="1">
    <citation type="journal article" date="2018" name="IMA Fungus">
        <title>IMA Genome-F 9: Draft genome sequence of Annulohypoxylon stygium, Aspergillus mulundensis, Berkeleyomyces basicola (syn. Thielaviopsis basicola), Ceratocystis smalleyi, two Cercospora beticola strains, Coleophoma cylindrospora, Fusarium fracticaudum, Phialophora cf. hyalina, and Morchella septimelata.</title>
        <authorList>
            <person name="Wingfield B.D."/>
            <person name="Bills G.F."/>
            <person name="Dong Y."/>
            <person name="Huang W."/>
            <person name="Nel W.J."/>
            <person name="Swalarsk-Parry B.S."/>
            <person name="Vaghefi N."/>
            <person name="Wilken P.M."/>
            <person name="An Z."/>
            <person name="de Beer Z.W."/>
            <person name="De Vos L."/>
            <person name="Chen L."/>
            <person name="Duong T.A."/>
            <person name="Gao Y."/>
            <person name="Hammerbacher A."/>
            <person name="Kikkert J.R."/>
            <person name="Li Y."/>
            <person name="Li H."/>
            <person name="Li K."/>
            <person name="Li Q."/>
            <person name="Liu X."/>
            <person name="Ma X."/>
            <person name="Naidoo K."/>
            <person name="Pethybridge S.J."/>
            <person name="Sun J."/>
            <person name="Steenkamp E.T."/>
            <person name="van der Nest M.A."/>
            <person name="van Wyk S."/>
            <person name="Wingfield M.J."/>
            <person name="Xiong C."/>
            <person name="Yue Q."/>
            <person name="Zhang X."/>
        </authorList>
    </citation>
    <scope>NUCLEOTIDE SEQUENCE [LARGE SCALE GENOMIC DNA]</scope>
    <source>
        <strain evidence="7 8">BP 5553</strain>
    </source>
</reference>
<dbReference type="GO" id="GO:0004497">
    <property type="term" value="F:monooxygenase activity"/>
    <property type="evidence" value="ECO:0007669"/>
    <property type="project" value="InterPro"/>
</dbReference>
<accession>A0A370TLE4</accession>
<dbReference type="InterPro" id="IPR002403">
    <property type="entry name" value="Cyt_P450_E_grp-IV"/>
</dbReference>
<dbReference type="GO" id="GO:0005506">
    <property type="term" value="F:iron ion binding"/>
    <property type="evidence" value="ECO:0007669"/>
    <property type="project" value="InterPro"/>
</dbReference>
<comment type="similarity">
    <text evidence="2">Belongs to the cytochrome P450 family.</text>
</comment>
<dbReference type="GeneID" id="43598536"/>
<comment type="cofactor">
    <cofactor evidence="1 5">
        <name>heme</name>
        <dbReference type="ChEBI" id="CHEBI:30413"/>
    </cofactor>
</comment>
<keyword evidence="5" id="KW-0349">Heme</keyword>
<dbReference type="EMBL" id="NPIC01000004">
    <property type="protein sequence ID" value="RDL36335.1"/>
    <property type="molecule type" value="Genomic_DNA"/>
</dbReference>
<evidence type="ECO:0000256" key="3">
    <source>
        <dbReference type="ARBA" id="ARBA00022723"/>
    </source>
</evidence>
<sequence length="501" mass="56420">MLREASLGLAGVVIIAYVIEFLVSHLDDPREPRRVPPRIPVIGHILGFLRHGFDYYNLASQNTDAEIYTVGIMNLKVYVTHATRLTHMIQRSKTLSFGPFLQLSSKVHGNVSDEAHALFNGDLLEDFSLRTREALAPGPHLDAQNLRMADQSLIEVTDMLKQGEIQLLEWARHAVVQATGAGLYGVQHPFKDPEIEDAMWIWDEHRPGHMIGIDPLGKGYNARAKVFETFREYFQNMPDDVSLIIRQRQKILRDGGICEEDAYKMQSTLSDAAYPNTVPTLFWTVYEIYSRPELLEAIRQEIFSKAVRKSDEGFILDVAALKTECHILLSAYQETQRTRHSQVAFRMVVEDTLLDGQYLLKKGNYLHMPAKPIHENPKIWGPQASVFDPYRFVPAVAGESRAKILPSSFLPWGAPPHMCPARQFASTEILIITALLALRVNLTPASAKGWEREPAVKSMDIPTLPRPRKDVRLKVTAREEGAGIWAIIIGESKTRVSLASG</sequence>
<dbReference type="SUPFAM" id="SSF48264">
    <property type="entry name" value="Cytochrome P450"/>
    <property type="match status" value="1"/>
</dbReference>
<keyword evidence="4 5" id="KW-0408">Iron</keyword>
<keyword evidence="6" id="KW-0812">Transmembrane</keyword>
<dbReference type="RefSeq" id="XP_031868991.1">
    <property type="nucleotide sequence ID" value="XM_032014310.1"/>
</dbReference>
<evidence type="ECO:0000313" key="8">
    <source>
        <dbReference type="Proteomes" id="UP000254866"/>
    </source>
</evidence>
<dbReference type="STRING" id="2656787.A0A370TLE4"/>
<keyword evidence="3 5" id="KW-0479">Metal-binding</keyword>
<evidence type="ECO:0000313" key="7">
    <source>
        <dbReference type="EMBL" id="RDL36335.1"/>
    </source>
</evidence>
<dbReference type="PANTHER" id="PTHR47582:SF1">
    <property type="entry name" value="P450, PUTATIVE (EUROFUNG)-RELATED"/>
    <property type="match status" value="1"/>
</dbReference>
<proteinExistence type="inferred from homology"/>
<evidence type="ECO:0000256" key="1">
    <source>
        <dbReference type="ARBA" id="ARBA00001971"/>
    </source>
</evidence>